<evidence type="ECO:0000256" key="1">
    <source>
        <dbReference type="ARBA" id="ARBA00022737"/>
    </source>
</evidence>
<name>A0A915PEU8_9BILA</name>
<protein>
    <submittedName>
        <fullName evidence="6">Nematode cuticle collagen N-terminal domain-containing protein</fullName>
    </submittedName>
</protein>
<dbReference type="Proteomes" id="UP000887560">
    <property type="component" value="Unplaced"/>
</dbReference>
<evidence type="ECO:0000256" key="2">
    <source>
        <dbReference type="SAM" id="MobiDB-lite"/>
    </source>
</evidence>
<dbReference type="InterPro" id="IPR008160">
    <property type="entry name" value="Collagen"/>
</dbReference>
<feature type="transmembrane region" description="Helical" evidence="3">
    <location>
        <begin position="14"/>
        <end position="37"/>
    </location>
</feature>
<evidence type="ECO:0000259" key="4">
    <source>
        <dbReference type="SMART" id="SM01088"/>
    </source>
</evidence>
<keyword evidence="3" id="KW-0812">Transmembrane</keyword>
<accession>A0A915PEU8</accession>
<reference evidence="6" key="1">
    <citation type="submission" date="2022-11" db="UniProtKB">
        <authorList>
            <consortium name="WormBaseParasite"/>
        </authorList>
    </citation>
    <scope>IDENTIFICATION</scope>
</reference>
<dbReference type="Pfam" id="PF01484">
    <property type="entry name" value="Col_cuticle_N"/>
    <property type="match status" value="1"/>
</dbReference>
<sequence length="184" mass="19822">MLVESESRESAYRFVVYTAISFSLATIVAIFITLPLANNYINNLHLRVQHEMDFCKLSAQEVILEMSDIGEEAGFLYGGELNEAPLAFRQNKTDIHRFRPLGDQGNPGPLGHPGRTGNDGTPGPQGPPGPQGSPGTQGRDGARGEAGRPAISTPTMPGDPGPPGEPYHILLALVNILFNKLFME</sequence>
<feature type="domain" description="Nematode cuticle collagen N-terminal" evidence="4">
    <location>
        <begin position="14"/>
        <end position="66"/>
    </location>
</feature>
<dbReference type="PANTHER" id="PTHR24637">
    <property type="entry name" value="COLLAGEN"/>
    <property type="match status" value="1"/>
</dbReference>
<keyword evidence="3" id="KW-0472">Membrane</keyword>
<feature type="region of interest" description="Disordered" evidence="2">
    <location>
        <begin position="97"/>
        <end position="163"/>
    </location>
</feature>
<evidence type="ECO:0000313" key="6">
    <source>
        <dbReference type="WBParaSite" id="scf7180000424589.g13518"/>
    </source>
</evidence>
<dbReference type="InterPro" id="IPR002486">
    <property type="entry name" value="Col_cuticle_N"/>
</dbReference>
<dbReference type="SMART" id="SM01088">
    <property type="entry name" value="Col_cuticle_N"/>
    <property type="match status" value="1"/>
</dbReference>
<keyword evidence="3" id="KW-1133">Transmembrane helix</keyword>
<dbReference type="GO" id="GO:0042302">
    <property type="term" value="F:structural constituent of cuticle"/>
    <property type="evidence" value="ECO:0007669"/>
    <property type="project" value="InterPro"/>
</dbReference>
<dbReference type="PANTHER" id="PTHR24637:SF241">
    <property type="entry name" value="NEMATODE CUTICLE COLLAGEN N-TERMINAL DOMAIN-CONTAINING PROTEIN"/>
    <property type="match status" value="1"/>
</dbReference>
<keyword evidence="1" id="KW-0677">Repeat</keyword>
<organism evidence="5 6">
    <name type="scientific">Meloidogyne floridensis</name>
    <dbReference type="NCBI Taxonomy" id="298350"/>
    <lineage>
        <taxon>Eukaryota</taxon>
        <taxon>Metazoa</taxon>
        <taxon>Ecdysozoa</taxon>
        <taxon>Nematoda</taxon>
        <taxon>Chromadorea</taxon>
        <taxon>Rhabditida</taxon>
        <taxon>Tylenchina</taxon>
        <taxon>Tylenchomorpha</taxon>
        <taxon>Tylenchoidea</taxon>
        <taxon>Meloidogynidae</taxon>
        <taxon>Meloidogyninae</taxon>
        <taxon>Meloidogyne</taxon>
    </lineage>
</organism>
<dbReference type="AlphaFoldDB" id="A0A915PEU8"/>
<dbReference type="Pfam" id="PF01391">
    <property type="entry name" value="Collagen"/>
    <property type="match status" value="1"/>
</dbReference>
<proteinExistence type="predicted"/>
<evidence type="ECO:0000256" key="3">
    <source>
        <dbReference type="SAM" id="Phobius"/>
    </source>
</evidence>
<dbReference type="WBParaSite" id="scf7180000424589.g13518">
    <property type="protein sequence ID" value="scf7180000424589.g13518"/>
    <property type="gene ID" value="scf7180000424589.g13518"/>
</dbReference>
<keyword evidence="5" id="KW-1185">Reference proteome</keyword>
<evidence type="ECO:0000313" key="5">
    <source>
        <dbReference type="Proteomes" id="UP000887560"/>
    </source>
</evidence>